<comment type="caution">
    <text evidence="2">The sequence shown here is derived from an EMBL/GenBank/DDBJ whole genome shotgun (WGS) entry which is preliminary data.</text>
</comment>
<sequence>MEVEFFFVFYTNLTAETQENTYGGDGWKRKAANRLFLPVPLNPNYDKLVSQHPTSTTNISPAAGTEAAKTVSKEAGPDNQPDIPLQRSSSKFQPHIIPCTL</sequence>
<evidence type="ECO:0000256" key="1">
    <source>
        <dbReference type="SAM" id="MobiDB-lite"/>
    </source>
</evidence>
<feature type="region of interest" description="Disordered" evidence="1">
    <location>
        <begin position="51"/>
        <end position="89"/>
    </location>
</feature>
<feature type="compositionally biased region" description="Polar residues" evidence="1">
    <location>
        <begin position="51"/>
        <end position="60"/>
    </location>
</feature>
<dbReference type="AlphaFoldDB" id="A0A8J2LGD4"/>
<evidence type="ECO:0000313" key="3">
    <source>
        <dbReference type="Proteomes" id="UP000708208"/>
    </source>
</evidence>
<dbReference type="Proteomes" id="UP000708208">
    <property type="component" value="Unassembled WGS sequence"/>
</dbReference>
<reference evidence="2" key="1">
    <citation type="submission" date="2021-06" db="EMBL/GenBank/DDBJ databases">
        <authorList>
            <person name="Hodson N. C."/>
            <person name="Mongue J. A."/>
            <person name="Jaron S. K."/>
        </authorList>
    </citation>
    <scope>NUCLEOTIDE SEQUENCE</scope>
</reference>
<keyword evidence="3" id="KW-1185">Reference proteome</keyword>
<evidence type="ECO:0000313" key="2">
    <source>
        <dbReference type="EMBL" id="CAG7833665.1"/>
    </source>
</evidence>
<gene>
    <name evidence="2" type="ORF">AFUS01_LOCUS43261</name>
</gene>
<name>A0A8J2LGD4_9HEXA</name>
<protein>
    <submittedName>
        <fullName evidence="2">Uncharacterized protein</fullName>
    </submittedName>
</protein>
<dbReference type="EMBL" id="CAJVCH010569973">
    <property type="protein sequence ID" value="CAG7833665.1"/>
    <property type="molecule type" value="Genomic_DNA"/>
</dbReference>
<accession>A0A8J2LGD4</accession>
<proteinExistence type="predicted"/>
<organism evidence="2 3">
    <name type="scientific">Allacma fusca</name>
    <dbReference type="NCBI Taxonomy" id="39272"/>
    <lineage>
        <taxon>Eukaryota</taxon>
        <taxon>Metazoa</taxon>
        <taxon>Ecdysozoa</taxon>
        <taxon>Arthropoda</taxon>
        <taxon>Hexapoda</taxon>
        <taxon>Collembola</taxon>
        <taxon>Symphypleona</taxon>
        <taxon>Sminthuridae</taxon>
        <taxon>Allacma</taxon>
    </lineage>
</organism>